<dbReference type="Proteomes" id="UP000070422">
    <property type="component" value="Unassembled WGS sequence"/>
</dbReference>
<dbReference type="RefSeq" id="WP_060936566.1">
    <property type="nucleotide sequence ID" value="NZ_CP118095.1"/>
</dbReference>
<evidence type="ECO:0000313" key="3">
    <source>
        <dbReference type="Proteomes" id="UP000070422"/>
    </source>
</evidence>
<evidence type="ECO:0000313" key="2">
    <source>
        <dbReference type="EMBL" id="PKY91087.1"/>
    </source>
</evidence>
<proteinExistence type="predicted"/>
<dbReference type="Pfam" id="PF05991">
    <property type="entry name" value="NYN_YacP"/>
    <property type="match status" value="1"/>
</dbReference>
<dbReference type="PANTHER" id="PTHR34547:SF1">
    <property type="entry name" value="YACP-LIKE NYN DOMAIN PROTEIN"/>
    <property type="match status" value="1"/>
</dbReference>
<reference evidence="2 4" key="2">
    <citation type="submission" date="2017-12" db="EMBL/GenBank/DDBJ databases">
        <title>Phylogenetic diversity of female urinary microbiome.</title>
        <authorList>
            <person name="Thomas-White K."/>
            <person name="Wolfe A.J."/>
        </authorList>
    </citation>
    <scope>NUCLEOTIDE SEQUENCE [LARGE SCALE GENOMIC DNA]</scope>
    <source>
        <strain evidence="2 4">UMB0844</strain>
    </source>
</reference>
<reference evidence="1 3" key="1">
    <citation type="submission" date="2016-01" db="EMBL/GenBank/DDBJ databases">
        <authorList>
            <person name="Oliw E.H."/>
        </authorList>
    </citation>
    <scope>NUCLEOTIDE SEQUENCE [LARGE SCALE GENOMIC DNA]</scope>
    <source>
        <strain evidence="1 3">KA00635</strain>
    </source>
</reference>
<comment type="caution">
    <text evidence="1">The sequence shown here is derived from an EMBL/GenBank/DDBJ whole genome shotgun (WGS) entry which is preliminary data.</text>
</comment>
<dbReference type="EMBL" id="PKGZ01000005">
    <property type="protein sequence ID" value="PKY91087.1"/>
    <property type="molecule type" value="Genomic_DNA"/>
</dbReference>
<dbReference type="Proteomes" id="UP000234775">
    <property type="component" value="Unassembled WGS sequence"/>
</dbReference>
<accession>A0A133Y366</accession>
<dbReference type="AlphaFoldDB" id="A0A133Y366"/>
<dbReference type="EMBL" id="LSCQ01000024">
    <property type="protein sequence ID" value="KXB37595.1"/>
    <property type="molecule type" value="Genomic_DNA"/>
</dbReference>
<dbReference type="OrthoDB" id="9792160at2"/>
<protein>
    <submittedName>
        <fullName evidence="2">NYN domain-containing protein</fullName>
    </submittedName>
</protein>
<gene>
    <name evidence="2" type="ORF">CYJ27_06480</name>
    <name evidence="1" type="ORF">HMPREF3187_00502</name>
</gene>
<sequence length="176" mass="20394">MKEVLLVDGYNMIGAWPDLSQLKESNQMEEARDRLLQRLSNYSAYQGLTTWVIFDAMFVPGLSKSYQKYRLKVVFTAEGQTADSYIEAMIDKHTDLLTQVTVATSDLAEQRLVFQKGAVRKSAMELLGDVEKTEKLIRYGEKTFDRGTQVSYQRHNPWNYHQIQALRCLLHDLEKH</sequence>
<evidence type="ECO:0000313" key="1">
    <source>
        <dbReference type="EMBL" id="KXB37595.1"/>
    </source>
</evidence>
<dbReference type="InterPro" id="IPR010298">
    <property type="entry name" value="YacP-like"/>
</dbReference>
<organism evidence="1 3">
    <name type="scientific">Aerococcus christensenii</name>
    <dbReference type="NCBI Taxonomy" id="87541"/>
    <lineage>
        <taxon>Bacteria</taxon>
        <taxon>Bacillati</taxon>
        <taxon>Bacillota</taxon>
        <taxon>Bacilli</taxon>
        <taxon>Lactobacillales</taxon>
        <taxon>Aerococcaceae</taxon>
        <taxon>Aerococcus</taxon>
    </lineage>
</organism>
<dbReference type="STRING" id="87541.AWM71_04030"/>
<dbReference type="CDD" id="cd10912">
    <property type="entry name" value="PIN_YacP-like"/>
    <property type="match status" value="1"/>
</dbReference>
<dbReference type="PATRIC" id="fig|87541.4.peg.504"/>
<evidence type="ECO:0000313" key="4">
    <source>
        <dbReference type="Proteomes" id="UP000234775"/>
    </source>
</evidence>
<keyword evidence="4" id="KW-1185">Reference proteome</keyword>
<dbReference type="PANTHER" id="PTHR34547">
    <property type="entry name" value="YACP-LIKE NYN DOMAIN PROTEIN"/>
    <property type="match status" value="1"/>
</dbReference>
<name>A0A133Y366_9LACT</name>